<dbReference type="AlphaFoldDB" id="A0A6A3W473"/>
<reference evidence="2 3" key="1">
    <citation type="submission" date="2018-08" db="EMBL/GenBank/DDBJ databases">
        <title>Genomic investigation of the strawberry pathogen Phytophthora fragariae indicates pathogenicity is determined by transcriptional variation in three key races.</title>
        <authorList>
            <person name="Adams T.M."/>
            <person name="Armitage A.D."/>
            <person name="Sobczyk M.K."/>
            <person name="Bates H.J."/>
            <person name="Dunwell J.M."/>
            <person name="Nellist C.F."/>
            <person name="Harrison R.J."/>
        </authorList>
    </citation>
    <scope>NUCLEOTIDE SEQUENCE [LARGE SCALE GENOMIC DNA]</scope>
    <source>
        <strain evidence="2 3">BC-1</strain>
    </source>
</reference>
<comment type="caution">
    <text evidence="2">The sequence shown here is derived from an EMBL/GenBank/DDBJ whole genome shotgun (WGS) entry which is preliminary data.</text>
</comment>
<feature type="compositionally biased region" description="Acidic residues" evidence="1">
    <location>
        <begin position="45"/>
        <end position="67"/>
    </location>
</feature>
<evidence type="ECO:0000313" key="3">
    <source>
        <dbReference type="Proteomes" id="UP000440367"/>
    </source>
</evidence>
<protein>
    <submittedName>
        <fullName evidence="2">Uncharacterized protein</fullName>
    </submittedName>
</protein>
<dbReference type="EMBL" id="QXGD01003409">
    <property type="protein sequence ID" value="KAE9177862.1"/>
    <property type="molecule type" value="Genomic_DNA"/>
</dbReference>
<organism evidence="2 3">
    <name type="scientific">Phytophthora fragariae</name>
    <dbReference type="NCBI Taxonomy" id="53985"/>
    <lineage>
        <taxon>Eukaryota</taxon>
        <taxon>Sar</taxon>
        <taxon>Stramenopiles</taxon>
        <taxon>Oomycota</taxon>
        <taxon>Peronosporomycetes</taxon>
        <taxon>Peronosporales</taxon>
        <taxon>Peronosporaceae</taxon>
        <taxon>Phytophthora</taxon>
    </lineage>
</organism>
<evidence type="ECO:0000256" key="1">
    <source>
        <dbReference type="SAM" id="MobiDB-lite"/>
    </source>
</evidence>
<dbReference type="Proteomes" id="UP000440367">
    <property type="component" value="Unassembled WGS sequence"/>
</dbReference>
<accession>A0A6A3W473</accession>
<feature type="region of interest" description="Disordered" evidence="1">
    <location>
        <begin position="1"/>
        <end position="67"/>
    </location>
</feature>
<gene>
    <name evidence="2" type="ORF">PF002_g28228</name>
</gene>
<evidence type="ECO:0000313" key="2">
    <source>
        <dbReference type="EMBL" id="KAE9177862.1"/>
    </source>
</evidence>
<name>A0A6A3W473_9STRA</name>
<sequence>MEELFSPAAPEPEPSMIPVEHKLTEFPECGLGKKRRRRASAHDETVDDEEGDEGEEGEEVDGDGGQQ</sequence>
<proteinExistence type="predicted"/>